<evidence type="ECO:0000313" key="11">
    <source>
        <dbReference type="Ensembl" id="ENSSGRP00000034989.1"/>
    </source>
</evidence>
<dbReference type="InterPro" id="IPR001309">
    <property type="entry name" value="Pept_C14_p20"/>
</dbReference>
<evidence type="ECO:0000256" key="5">
    <source>
        <dbReference type="ARBA" id="ARBA00023145"/>
    </source>
</evidence>
<organism evidence="11 12">
    <name type="scientific">Sinocyclocheilus grahami</name>
    <name type="common">Dianchi golden-line fish</name>
    <name type="synonym">Barbus grahami</name>
    <dbReference type="NCBI Taxonomy" id="75366"/>
    <lineage>
        <taxon>Eukaryota</taxon>
        <taxon>Metazoa</taxon>
        <taxon>Chordata</taxon>
        <taxon>Craniata</taxon>
        <taxon>Vertebrata</taxon>
        <taxon>Euteleostomi</taxon>
        <taxon>Actinopterygii</taxon>
        <taxon>Neopterygii</taxon>
        <taxon>Teleostei</taxon>
        <taxon>Ostariophysi</taxon>
        <taxon>Cypriniformes</taxon>
        <taxon>Cyprinidae</taxon>
        <taxon>Cyprininae</taxon>
        <taxon>Sinocyclocheilus</taxon>
    </lineage>
</organism>
<keyword evidence="3" id="KW-0378">Hydrolase</keyword>
<evidence type="ECO:0000259" key="9">
    <source>
        <dbReference type="PROSITE" id="PS50208"/>
    </source>
</evidence>
<dbReference type="InParanoid" id="A0A672M931"/>
<dbReference type="Proteomes" id="UP000472262">
    <property type="component" value="Unassembled WGS sequence"/>
</dbReference>
<feature type="domain" description="Caspase family p20" evidence="9">
    <location>
        <begin position="146"/>
        <end position="281"/>
    </location>
</feature>
<dbReference type="GO" id="GO:0072559">
    <property type="term" value="C:NLRP3 inflammasome complex"/>
    <property type="evidence" value="ECO:0007669"/>
    <property type="project" value="TreeGrafter"/>
</dbReference>
<dbReference type="InterPro" id="IPR002138">
    <property type="entry name" value="Pept_C14_p10"/>
</dbReference>
<dbReference type="SMART" id="SM00115">
    <property type="entry name" value="CASc"/>
    <property type="match status" value="1"/>
</dbReference>
<dbReference type="GO" id="GO:0072557">
    <property type="term" value="C:IPAF inflammasome complex"/>
    <property type="evidence" value="ECO:0007669"/>
    <property type="project" value="TreeGrafter"/>
</dbReference>
<dbReference type="GeneID" id="107570904"/>
<feature type="domain" description="Pyrin" evidence="10">
    <location>
        <begin position="1"/>
        <end position="89"/>
    </location>
</feature>
<dbReference type="InterPro" id="IPR033139">
    <property type="entry name" value="Caspase_cys_AS"/>
</dbReference>
<dbReference type="RefSeq" id="XP_016112666.1">
    <property type="nucleotide sequence ID" value="XM_016257180.1"/>
</dbReference>
<dbReference type="GO" id="GO:0097169">
    <property type="term" value="C:AIM2 inflammasome complex"/>
    <property type="evidence" value="ECO:0007669"/>
    <property type="project" value="TreeGrafter"/>
</dbReference>
<feature type="active site" evidence="6">
    <location>
        <position position="277"/>
    </location>
</feature>
<keyword evidence="4" id="KW-0788">Thiol protease</keyword>
<dbReference type="PROSITE" id="PS50208">
    <property type="entry name" value="CASPASE_P20"/>
    <property type="match status" value="1"/>
</dbReference>
<dbReference type="GO" id="GO:0006508">
    <property type="term" value="P:proteolysis"/>
    <property type="evidence" value="ECO:0007669"/>
    <property type="project" value="UniProtKB-KW"/>
</dbReference>
<dbReference type="SMART" id="SM01289">
    <property type="entry name" value="PYRIN"/>
    <property type="match status" value="1"/>
</dbReference>
<dbReference type="Gene3D" id="3.40.50.1460">
    <property type="match status" value="1"/>
</dbReference>
<evidence type="ECO:0000256" key="3">
    <source>
        <dbReference type="ARBA" id="ARBA00022801"/>
    </source>
</evidence>
<dbReference type="PROSITE" id="PS01122">
    <property type="entry name" value="CASPASE_CYS"/>
    <property type="match status" value="1"/>
</dbReference>
<dbReference type="CDD" id="cd08321">
    <property type="entry name" value="Pyrin_ASC-like"/>
    <property type="match status" value="1"/>
</dbReference>
<reference evidence="11" key="1">
    <citation type="submission" date="2025-08" db="UniProtKB">
        <authorList>
            <consortium name="Ensembl"/>
        </authorList>
    </citation>
    <scope>IDENTIFICATION</scope>
</reference>
<evidence type="ECO:0000256" key="6">
    <source>
        <dbReference type="PIRSR" id="PIRSR038001-1"/>
    </source>
</evidence>
<dbReference type="InterPro" id="IPR029030">
    <property type="entry name" value="Caspase-like_dom_sf"/>
</dbReference>
<dbReference type="InterPro" id="IPR011029">
    <property type="entry name" value="DEATH-like_dom_sf"/>
</dbReference>
<evidence type="ECO:0000256" key="7">
    <source>
        <dbReference type="RuleBase" id="RU003971"/>
    </source>
</evidence>
<name>A0A672M931_SINGR</name>
<reference evidence="11" key="2">
    <citation type="submission" date="2025-09" db="UniProtKB">
        <authorList>
            <consortium name="Ensembl"/>
        </authorList>
    </citation>
    <scope>IDENTIFICATION</scope>
</reference>
<evidence type="ECO:0000259" key="10">
    <source>
        <dbReference type="PROSITE" id="PS50824"/>
    </source>
</evidence>
<dbReference type="InterPro" id="IPR002398">
    <property type="entry name" value="Pept_C14"/>
</dbReference>
<evidence type="ECO:0000259" key="8">
    <source>
        <dbReference type="PROSITE" id="PS50207"/>
    </source>
</evidence>
<comment type="similarity">
    <text evidence="1 7">Belongs to the peptidase C14A family.</text>
</comment>
<gene>
    <name evidence="11" type="primary">LOC107570904</name>
</gene>
<dbReference type="Gene3D" id="1.10.533.10">
    <property type="entry name" value="Death Domain, Fas"/>
    <property type="match status" value="1"/>
</dbReference>
<evidence type="ECO:0000256" key="2">
    <source>
        <dbReference type="ARBA" id="ARBA00022670"/>
    </source>
</evidence>
<evidence type="ECO:0000256" key="4">
    <source>
        <dbReference type="ARBA" id="ARBA00022807"/>
    </source>
</evidence>
<dbReference type="InterPro" id="IPR011600">
    <property type="entry name" value="Pept_C14_caspase"/>
</dbReference>
<accession>A0A672M931</accession>
<dbReference type="CDD" id="cd00032">
    <property type="entry name" value="CASc"/>
    <property type="match status" value="1"/>
</dbReference>
<keyword evidence="12" id="KW-1185">Reference proteome</keyword>
<dbReference type="GO" id="GO:0050727">
    <property type="term" value="P:regulation of inflammatory response"/>
    <property type="evidence" value="ECO:0007669"/>
    <property type="project" value="TreeGrafter"/>
</dbReference>
<keyword evidence="5" id="KW-0865">Zymogen</keyword>
<dbReference type="Ensembl" id="ENSSGRT00000037551.1">
    <property type="protein sequence ID" value="ENSSGRP00000034989.1"/>
    <property type="gene ID" value="ENSSGRG00000019379.1"/>
</dbReference>
<dbReference type="AlphaFoldDB" id="A0A672M931"/>
<dbReference type="GO" id="GO:0004197">
    <property type="term" value="F:cysteine-type endopeptidase activity"/>
    <property type="evidence" value="ECO:0007669"/>
    <property type="project" value="InterPro"/>
</dbReference>
<dbReference type="SUPFAM" id="SSF47986">
    <property type="entry name" value="DEATH domain"/>
    <property type="match status" value="1"/>
</dbReference>
<dbReference type="OrthoDB" id="6097640at2759"/>
<dbReference type="PROSITE" id="PS50207">
    <property type="entry name" value="CASPASE_P10"/>
    <property type="match status" value="1"/>
</dbReference>
<feature type="active site" evidence="6">
    <location>
        <position position="223"/>
    </location>
</feature>
<evidence type="ECO:0000256" key="1">
    <source>
        <dbReference type="ARBA" id="ARBA00010134"/>
    </source>
</evidence>
<dbReference type="FunCoup" id="A0A672M931">
    <property type="interactions" value="160"/>
</dbReference>
<evidence type="ECO:0000313" key="12">
    <source>
        <dbReference type="Proteomes" id="UP000472262"/>
    </source>
</evidence>
<feature type="domain" description="Caspase family p10" evidence="8">
    <location>
        <begin position="298"/>
        <end position="383"/>
    </location>
</feature>
<dbReference type="PROSITE" id="PS50824">
    <property type="entry name" value="DAPIN"/>
    <property type="match status" value="1"/>
</dbReference>
<dbReference type="InterPro" id="IPR016129">
    <property type="entry name" value="Caspase_his_AS"/>
</dbReference>
<dbReference type="PANTHER" id="PTHR47901">
    <property type="entry name" value="CASPASE RECRUITMENT DOMAIN-CONTAINING PROTEIN 18"/>
    <property type="match status" value="1"/>
</dbReference>
<dbReference type="InterPro" id="IPR015917">
    <property type="entry name" value="Pept_C14A"/>
</dbReference>
<protein>
    <submittedName>
        <fullName evidence="11">Caspase-1-A-like</fullName>
    </submittedName>
</protein>
<dbReference type="PROSITE" id="PS01121">
    <property type="entry name" value="CASPASE_HIS"/>
    <property type="match status" value="1"/>
</dbReference>
<dbReference type="InterPro" id="IPR004020">
    <property type="entry name" value="DAPIN"/>
</dbReference>
<dbReference type="KEGG" id="sgh:107570904"/>
<dbReference type="OMA" id="HNDDIME"/>
<dbReference type="Pfam" id="PF02758">
    <property type="entry name" value="PYRIN"/>
    <property type="match status" value="1"/>
</dbReference>
<proteinExistence type="inferred from homology"/>
<dbReference type="PIRSF" id="PIRSF038001">
    <property type="entry name" value="Caspase_ICE"/>
    <property type="match status" value="1"/>
</dbReference>
<dbReference type="PANTHER" id="PTHR47901:SF3">
    <property type="entry name" value="CASPASE-1"/>
    <property type="match status" value="1"/>
</dbReference>
<dbReference type="Pfam" id="PF00656">
    <property type="entry name" value="Peptidase_C14"/>
    <property type="match status" value="1"/>
</dbReference>
<keyword evidence="2" id="KW-0645">Protease</keyword>
<sequence length="385" mass="44404">MDITKKSVFKALEQLEEEEFNQFKWHLWNGVIKDISPISRGKLEKIKCHGVVDLMVQKYSADAGKIAVQVLRNMEQNELAHRLELNFQKVQQSVQEEARNAPESMQPIQSDWLRAYNITACSQQFKQRLLREKGNDVYMPTSRSQRKGSALLITNIKFDSKEDCRDGAEKDEENMEWLLSALGYSVEKHTNLSGNEIDGKVKNFSKRYEHRDADSTFVVIMSHGERIQNKDAILGVHYDPDLHPDDYFFVEDIFTHLNSVNCPALIDKPKVILIQACRGGDDGGVYVPDRVPASDAWVHKEKDFVCFMSSLPDTVSYRDPDNGSYLIMYIVDVFSTCAHNDDIMELFRKVASRMENDPRFTEEEKLLPCIERMSLVRKFYLFPGL</sequence>
<dbReference type="PRINTS" id="PR00376">
    <property type="entry name" value="IL1BCENZYME"/>
</dbReference>
<dbReference type="SUPFAM" id="SSF52129">
    <property type="entry name" value="Caspase-like"/>
    <property type="match status" value="1"/>
</dbReference>